<dbReference type="EMBL" id="MU277231">
    <property type="protein sequence ID" value="KAI0058848.1"/>
    <property type="molecule type" value="Genomic_DNA"/>
</dbReference>
<organism evidence="1 2">
    <name type="scientific">Artomyces pyxidatus</name>
    <dbReference type="NCBI Taxonomy" id="48021"/>
    <lineage>
        <taxon>Eukaryota</taxon>
        <taxon>Fungi</taxon>
        <taxon>Dikarya</taxon>
        <taxon>Basidiomycota</taxon>
        <taxon>Agaricomycotina</taxon>
        <taxon>Agaricomycetes</taxon>
        <taxon>Russulales</taxon>
        <taxon>Auriscalpiaceae</taxon>
        <taxon>Artomyces</taxon>
    </lineage>
</organism>
<proteinExistence type="predicted"/>
<protein>
    <submittedName>
        <fullName evidence="1">Uncharacterized protein</fullName>
    </submittedName>
</protein>
<accession>A0ACB8SRI9</accession>
<evidence type="ECO:0000313" key="1">
    <source>
        <dbReference type="EMBL" id="KAI0058848.1"/>
    </source>
</evidence>
<dbReference type="Proteomes" id="UP000814140">
    <property type="component" value="Unassembled WGS sequence"/>
</dbReference>
<reference evidence="1" key="2">
    <citation type="journal article" date="2022" name="New Phytol.">
        <title>Evolutionary transition to the ectomycorrhizal habit in the genomes of a hyperdiverse lineage of mushroom-forming fungi.</title>
        <authorList>
            <person name="Looney B."/>
            <person name="Miyauchi S."/>
            <person name="Morin E."/>
            <person name="Drula E."/>
            <person name="Courty P.E."/>
            <person name="Kohler A."/>
            <person name="Kuo A."/>
            <person name="LaButti K."/>
            <person name="Pangilinan J."/>
            <person name="Lipzen A."/>
            <person name="Riley R."/>
            <person name="Andreopoulos W."/>
            <person name="He G."/>
            <person name="Johnson J."/>
            <person name="Nolan M."/>
            <person name="Tritt A."/>
            <person name="Barry K.W."/>
            <person name="Grigoriev I.V."/>
            <person name="Nagy L.G."/>
            <person name="Hibbett D."/>
            <person name="Henrissat B."/>
            <person name="Matheny P.B."/>
            <person name="Labbe J."/>
            <person name="Martin F.M."/>
        </authorList>
    </citation>
    <scope>NUCLEOTIDE SEQUENCE</scope>
    <source>
        <strain evidence="1">HHB10654</strain>
    </source>
</reference>
<comment type="caution">
    <text evidence="1">The sequence shown here is derived from an EMBL/GenBank/DDBJ whole genome shotgun (WGS) entry which is preliminary data.</text>
</comment>
<evidence type="ECO:0000313" key="2">
    <source>
        <dbReference type="Proteomes" id="UP000814140"/>
    </source>
</evidence>
<name>A0ACB8SRI9_9AGAM</name>
<gene>
    <name evidence="1" type="ORF">BV25DRAFT_1918956</name>
</gene>
<sequence length="51" mass="5680">MQALQQTEVIQETDNVTVLANRPGTWILAFTPLDSVEPPIYSPLVLQNLTL</sequence>
<reference evidence="1" key="1">
    <citation type="submission" date="2021-03" db="EMBL/GenBank/DDBJ databases">
        <authorList>
            <consortium name="DOE Joint Genome Institute"/>
            <person name="Ahrendt S."/>
            <person name="Looney B.P."/>
            <person name="Miyauchi S."/>
            <person name="Morin E."/>
            <person name="Drula E."/>
            <person name="Courty P.E."/>
            <person name="Chicoki N."/>
            <person name="Fauchery L."/>
            <person name="Kohler A."/>
            <person name="Kuo A."/>
            <person name="Labutti K."/>
            <person name="Pangilinan J."/>
            <person name="Lipzen A."/>
            <person name="Riley R."/>
            <person name="Andreopoulos W."/>
            <person name="He G."/>
            <person name="Johnson J."/>
            <person name="Barry K.W."/>
            <person name="Grigoriev I.V."/>
            <person name="Nagy L."/>
            <person name="Hibbett D."/>
            <person name="Henrissat B."/>
            <person name="Matheny P.B."/>
            <person name="Labbe J."/>
            <person name="Martin F."/>
        </authorList>
    </citation>
    <scope>NUCLEOTIDE SEQUENCE</scope>
    <source>
        <strain evidence="1">HHB10654</strain>
    </source>
</reference>
<keyword evidence="2" id="KW-1185">Reference proteome</keyword>